<dbReference type="Proteomes" id="UP000238634">
    <property type="component" value="Unassembled WGS sequence"/>
</dbReference>
<keyword evidence="1" id="KW-0812">Transmembrane</keyword>
<keyword evidence="1" id="KW-1133">Transmembrane helix</keyword>
<feature type="transmembrane region" description="Helical" evidence="1">
    <location>
        <begin position="176"/>
        <end position="196"/>
    </location>
</feature>
<name>A0A2T1DFQ6_9CYAN</name>
<comment type="caution">
    <text evidence="2">The sequence shown here is derived from an EMBL/GenBank/DDBJ whole genome shotgun (WGS) entry which is preliminary data.</text>
</comment>
<dbReference type="RefSeq" id="WP_073071525.1">
    <property type="nucleotide sequence ID" value="NZ_MPPI01000011.1"/>
</dbReference>
<evidence type="ECO:0000313" key="3">
    <source>
        <dbReference type="Proteomes" id="UP000238634"/>
    </source>
</evidence>
<reference evidence="2 3" key="1">
    <citation type="submission" date="2018-02" db="EMBL/GenBank/DDBJ databases">
        <authorList>
            <person name="Cohen D.B."/>
            <person name="Kent A.D."/>
        </authorList>
    </citation>
    <scope>NUCLEOTIDE SEQUENCE [LARGE SCALE GENOMIC DNA]</scope>
    <source>
        <strain evidence="2 3">ULC007</strain>
    </source>
</reference>
<keyword evidence="1" id="KW-0472">Membrane</keyword>
<reference evidence="2 3" key="2">
    <citation type="submission" date="2018-03" db="EMBL/GenBank/DDBJ databases">
        <title>The ancient ancestry and fast evolution of plastids.</title>
        <authorList>
            <person name="Moore K.R."/>
            <person name="Magnabosco C."/>
            <person name="Momper L."/>
            <person name="Gold D.A."/>
            <person name="Bosak T."/>
            <person name="Fournier G.P."/>
        </authorList>
    </citation>
    <scope>NUCLEOTIDE SEQUENCE [LARGE SCALE GENOMIC DNA]</scope>
    <source>
        <strain evidence="2 3">ULC007</strain>
    </source>
</reference>
<organism evidence="2 3">
    <name type="scientific">Phormidesmis priestleyi ULC007</name>
    <dbReference type="NCBI Taxonomy" id="1920490"/>
    <lineage>
        <taxon>Bacteria</taxon>
        <taxon>Bacillati</taxon>
        <taxon>Cyanobacteriota</taxon>
        <taxon>Cyanophyceae</taxon>
        <taxon>Leptolyngbyales</taxon>
        <taxon>Leptolyngbyaceae</taxon>
        <taxon>Phormidesmis</taxon>
    </lineage>
</organism>
<feature type="transmembrane region" description="Helical" evidence="1">
    <location>
        <begin position="103"/>
        <end position="122"/>
    </location>
</feature>
<dbReference type="AlphaFoldDB" id="A0A2T1DFQ6"/>
<evidence type="ECO:0000256" key="1">
    <source>
        <dbReference type="SAM" id="Phobius"/>
    </source>
</evidence>
<protein>
    <recommendedName>
        <fullName evidence="4">PhnA-like protein</fullName>
    </recommendedName>
</protein>
<evidence type="ECO:0000313" key="2">
    <source>
        <dbReference type="EMBL" id="PSB19350.1"/>
    </source>
</evidence>
<gene>
    <name evidence="2" type="ORF">C7B65_11685</name>
</gene>
<dbReference type="OrthoDB" id="508787at2"/>
<proteinExistence type="predicted"/>
<evidence type="ECO:0008006" key="4">
    <source>
        <dbReference type="Google" id="ProtNLM"/>
    </source>
</evidence>
<accession>A0A2T1DFQ6</accession>
<dbReference type="EMBL" id="PVWG01000011">
    <property type="protein sequence ID" value="PSB19350.1"/>
    <property type="molecule type" value="Genomic_DNA"/>
</dbReference>
<feature type="transmembrane region" description="Helical" evidence="1">
    <location>
        <begin position="29"/>
        <end position="52"/>
    </location>
</feature>
<keyword evidence="3" id="KW-1185">Reference proteome</keyword>
<sequence>MAYANRPITDQTIVQTSGEYHDRVRWGPILSGLFVALASQLILSALGAAIGATTIANSGAPRSNLGDVSQAVGWWAILSLLISLFIGSWVMARACGPMNRSTALLNGAILWATTLALSAWLLTSGVTGAFGLAASSASNVAGAALPQTGVPNVNPTAIPSPTAQDTRNIADGAAKAGWSFVLGSLLGLVASLIGAATGARSPRDVTVYAEPTTTTTR</sequence>
<feature type="transmembrane region" description="Helical" evidence="1">
    <location>
        <begin position="72"/>
        <end position="91"/>
    </location>
</feature>
<dbReference type="STRING" id="1920490.GCA_001895925_04441"/>